<protein>
    <submittedName>
        <fullName evidence="1">ABR099W-Ap</fullName>
    </submittedName>
</protein>
<dbReference type="GeneID" id="4619150"/>
<dbReference type="RefSeq" id="NP_983046.1">
    <property type="nucleotide sequence ID" value="NM_208399.1"/>
</dbReference>
<evidence type="ECO:0000313" key="1">
    <source>
        <dbReference type="EMBL" id="AAS50870.1"/>
    </source>
</evidence>
<dbReference type="EMBL" id="AE016815">
    <property type="protein sequence ID" value="AAS50870.1"/>
    <property type="molecule type" value="Genomic_DNA"/>
</dbReference>
<sequence length="73" mass="8057">MSLPVGSPKHGKACCSLELCAPHGADVPRVSPYIPYHDEDEDLIVDFSTGSLQATSLKTWQVMEELMGRLERL</sequence>
<organism evidence="1 2">
    <name type="scientific">Eremothecium gossypii (strain ATCC 10895 / CBS 109.51 / FGSC 9923 / NRRL Y-1056)</name>
    <name type="common">Yeast</name>
    <name type="synonym">Ashbya gossypii</name>
    <dbReference type="NCBI Taxonomy" id="284811"/>
    <lineage>
        <taxon>Eukaryota</taxon>
        <taxon>Fungi</taxon>
        <taxon>Dikarya</taxon>
        <taxon>Ascomycota</taxon>
        <taxon>Saccharomycotina</taxon>
        <taxon>Saccharomycetes</taxon>
        <taxon>Saccharomycetales</taxon>
        <taxon>Saccharomycetaceae</taxon>
        <taxon>Eremothecium</taxon>
    </lineage>
</organism>
<dbReference type="AlphaFoldDB" id="Q75DC7"/>
<dbReference type="HOGENOM" id="CLU_2704361_0_0_1"/>
<dbReference type="KEGG" id="ago:AGOS_ABR099WA"/>
<proteinExistence type="predicted"/>
<dbReference type="OrthoDB" id="4065178at2759"/>
<dbReference type="Proteomes" id="UP000000591">
    <property type="component" value="Chromosome II"/>
</dbReference>
<reference evidence="2" key="2">
    <citation type="journal article" date="2013" name="G3 (Bethesda)">
        <title>Genomes of Ashbya fungi isolated from insects reveal four mating-type loci, numerous translocations, lack of transposons, and distinct gene duplications.</title>
        <authorList>
            <person name="Dietrich F.S."/>
            <person name="Voegeli S."/>
            <person name="Kuo S."/>
            <person name="Philippsen P."/>
        </authorList>
    </citation>
    <scope>GENOME REANNOTATION</scope>
    <source>
        <strain evidence="2">ATCC 10895 / CBS 109.51 / FGSC 9923 / NRRL Y-1056</strain>
    </source>
</reference>
<reference evidence="1 2" key="1">
    <citation type="journal article" date="2004" name="Science">
        <title>The Ashbya gossypii genome as a tool for mapping the ancient Saccharomyces cerevisiae genome.</title>
        <authorList>
            <person name="Dietrich F.S."/>
            <person name="Voegeli S."/>
            <person name="Brachat S."/>
            <person name="Lerch A."/>
            <person name="Gates K."/>
            <person name="Steiner S."/>
            <person name="Mohr C."/>
            <person name="Pohlmann R."/>
            <person name="Luedi P."/>
            <person name="Choi S."/>
            <person name="Wing R.A."/>
            <person name="Flavier A."/>
            <person name="Gaffney T.D."/>
            <person name="Philippsen P."/>
        </authorList>
    </citation>
    <scope>NUCLEOTIDE SEQUENCE [LARGE SCALE GENOMIC DNA]</scope>
    <source>
        <strain evidence="2">ATCC 10895 / CBS 109.51 / FGSC 9923 / NRRL Y-1056</strain>
    </source>
</reference>
<accession>Q75DC7</accession>
<evidence type="ECO:0000313" key="2">
    <source>
        <dbReference type="Proteomes" id="UP000000591"/>
    </source>
</evidence>
<name>Q75DC7_EREGS</name>
<dbReference type="InParanoid" id="Q75DC7"/>
<gene>
    <name evidence="1" type="ORF">AGOS_ABR099WA</name>
</gene>
<keyword evidence="2" id="KW-1185">Reference proteome</keyword>